<feature type="chain" id="PRO_5023022016" description="SLA1 homology domain-containing protein" evidence="2">
    <location>
        <begin position="23"/>
        <end position="458"/>
    </location>
</feature>
<evidence type="ECO:0000256" key="1">
    <source>
        <dbReference type="SAM" id="MobiDB-lite"/>
    </source>
</evidence>
<evidence type="ECO:0008006" key="5">
    <source>
        <dbReference type="Google" id="ProtNLM"/>
    </source>
</evidence>
<dbReference type="OrthoDB" id="280947at2"/>
<feature type="region of interest" description="Disordered" evidence="1">
    <location>
        <begin position="49"/>
        <end position="73"/>
    </location>
</feature>
<keyword evidence="2" id="KW-0732">Signal</keyword>
<protein>
    <recommendedName>
        <fullName evidence="5">SLA1 homology domain-containing protein</fullName>
    </recommendedName>
</protein>
<evidence type="ECO:0000313" key="4">
    <source>
        <dbReference type="Proteomes" id="UP000316714"/>
    </source>
</evidence>
<keyword evidence="4" id="KW-1185">Reference proteome</keyword>
<dbReference type="AlphaFoldDB" id="A0A5C5VFZ2"/>
<evidence type="ECO:0000256" key="2">
    <source>
        <dbReference type="SAM" id="SignalP"/>
    </source>
</evidence>
<dbReference type="RefSeq" id="WP_146564096.1">
    <property type="nucleotide sequence ID" value="NZ_SIHJ01000001.1"/>
</dbReference>
<proteinExistence type="predicted"/>
<feature type="compositionally biased region" description="Basic and acidic residues" evidence="1">
    <location>
        <begin position="50"/>
        <end position="67"/>
    </location>
</feature>
<sequence precursor="true">MSRSLSAALAAFVGLSAATLSAADYNLTAAPPADQAFQVEVQLKVGGDITIRDPDAKPADKPPKDGEPAQEAVKKLPMSVEGKLAYEEAPLADKQSARHYSVAMATIKVGQGGKSPSLPDGRRLLVANHTEQGVKLASPGGPLTREQLDLVDVVGGTPFLDGLLPGETVAEGKAWNVGAEVMGPLLGLDSVSVCEVSNVVDEGAASYVKFQVAGVVHGEVEGAPTEFDIRGLGLFDRRINRVTRLNLAVKEKRSLGPATPGFIGVAKVNIKREPITKPEFLTAQAMQQARGNSLDLLVLPSKDLGFEFHHDRGWYLASTQGPRVSLRRVHEGNLVAQATLTRMPAKAGVKPSLAQFEQDVRANIGAAMTEMVSSGEWVNQAGCGCLGVIARTKVEDIELEHRHYLVRSPEDGKTVSLVVTLAAGDMAAVADADRLLADAARPLGAKVAVKPTTKPAAK</sequence>
<gene>
    <name evidence="3" type="ORF">KOR34_17950</name>
</gene>
<dbReference type="Proteomes" id="UP000316714">
    <property type="component" value="Unassembled WGS sequence"/>
</dbReference>
<name>A0A5C5VFZ2_9BACT</name>
<accession>A0A5C5VFZ2</accession>
<feature type="signal peptide" evidence="2">
    <location>
        <begin position="1"/>
        <end position="22"/>
    </location>
</feature>
<dbReference type="EMBL" id="SIHJ01000001">
    <property type="protein sequence ID" value="TWT36850.1"/>
    <property type="molecule type" value="Genomic_DNA"/>
</dbReference>
<comment type="caution">
    <text evidence="3">The sequence shown here is derived from an EMBL/GenBank/DDBJ whole genome shotgun (WGS) entry which is preliminary data.</text>
</comment>
<evidence type="ECO:0000313" key="3">
    <source>
        <dbReference type="EMBL" id="TWT36850.1"/>
    </source>
</evidence>
<reference evidence="3 4" key="1">
    <citation type="submission" date="2019-02" db="EMBL/GenBank/DDBJ databases">
        <title>Deep-cultivation of Planctomycetes and their phenomic and genomic characterization uncovers novel biology.</title>
        <authorList>
            <person name="Wiegand S."/>
            <person name="Jogler M."/>
            <person name="Boedeker C."/>
            <person name="Pinto D."/>
            <person name="Vollmers J."/>
            <person name="Rivas-Marin E."/>
            <person name="Kohn T."/>
            <person name="Peeters S.H."/>
            <person name="Heuer A."/>
            <person name="Rast P."/>
            <person name="Oberbeckmann S."/>
            <person name="Bunk B."/>
            <person name="Jeske O."/>
            <person name="Meyerdierks A."/>
            <person name="Storesund J.E."/>
            <person name="Kallscheuer N."/>
            <person name="Luecker S."/>
            <person name="Lage O.M."/>
            <person name="Pohl T."/>
            <person name="Merkel B.J."/>
            <person name="Hornburger P."/>
            <person name="Mueller R.-W."/>
            <person name="Bruemmer F."/>
            <person name="Labrenz M."/>
            <person name="Spormann A.M."/>
            <person name="Op Den Camp H."/>
            <person name="Overmann J."/>
            <person name="Amann R."/>
            <person name="Jetten M.S.M."/>
            <person name="Mascher T."/>
            <person name="Medema M.H."/>
            <person name="Devos D.P."/>
            <person name="Kaster A.-K."/>
            <person name="Ovreas L."/>
            <person name="Rohde M."/>
            <person name="Galperin M.Y."/>
            <person name="Jogler C."/>
        </authorList>
    </citation>
    <scope>NUCLEOTIDE SEQUENCE [LARGE SCALE GENOMIC DNA]</scope>
    <source>
        <strain evidence="3 4">KOR34</strain>
    </source>
</reference>
<organism evidence="3 4">
    <name type="scientific">Posidoniimonas corsicana</name>
    <dbReference type="NCBI Taxonomy" id="1938618"/>
    <lineage>
        <taxon>Bacteria</taxon>
        <taxon>Pseudomonadati</taxon>
        <taxon>Planctomycetota</taxon>
        <taxon>Planctomycetia</taxon>
        <taxon>Pirellulales</taxon>
        <taxon>Lacipirellulaceae</taxon>
        <taxon>Posidoniimonas</taxon>
    </lineage>
</organism>